<dbReference type="AlphaFoldDB" id="A0AAE0Y7Q9"/>
<gene>
    <name evidence="3" type="ORF">RRG08_058451</name>
</gene>
<evidence type="ECO:0000256" key="2">
    <source>
        <dbReference type="SAM" id="SignalP"/>
    </source>
</evidence>
<proteinExistence type="predicted"/>
<dbReference type="EMBL" id="JAWDGP010006855">
    <property type="protein sequence ID" value="KAK3734295.1"/>
    <property type="molecule type" value="Genomic_DNA"/>
</dbReference>
<feature type="region of interest" description="Disordered" evidence="1">
    <location>
        <begin position="51"/>
        <end position="73"/>
    </location>
</feature>
<accession>A0AAE0Y7Q9</accession>
<sequence>MKASFFICLVYVLFFVIGEFGTAADVQECQNAVYQCMVSYRRATHELEVDDHEILSQSTGPEPTEEAVKPTSEAPDIAKCQNAVYQCMVSYRRAT</sequence>
<evidence type="ECO:0000256" key="1">
    <source>
        <dbReference type="SAM" id="MobiDB-lite"/>
    </source>
</evidence>
<name>A0AAE0Y7Q9_9GAST</name>
<comment type="caution">
    <text evidence="3">The sequence shown here is derived from an EMBL/GenBank/DDBJ whole genome shotgun (WGS) entry which is preliminary data.</text>
</comment>
<keyword evidence="4" id="KW-1185">Reference proteome</keyword>
<reference evidence="3" key="1">
    <citation type="journal article" date="2023" name="G3 (Bethesda)">
        <title>A reference genome for the long-term kleptoplast-retaining sea slug Elysia crispata morphotype clarki.</title>
        <authorList>
            <person name="Eastman K.E."/>
            <person name="Pendleton A.L."/>
            <person name="Shaikh M.A."/>
            <person name="Suttiyut T."/>
            <person name="Ogas R."/>
            <person name="Tomko P."/>
            <person name="Gavelis G."/>
            <person name="Widhalm J.R."/>
            <person name="Wisecaver J.H."/>
        </authorList>
    </citation>
    <scope>NUCLEOTIDE SEQUENCE</scope>
    <source>
        <strain evidence="3">ECLA1</strain>
    </source>
</reference>
<feature type="non-terminal residue" evidence="3">
    <location>
        <position position="1"/>
    </location>
</feature>
<organism evidence="3 4">
    <name type="scientific">Elysia crispata</name>
    <name type="common">lettuce slug</name>
    <dbReference type="NCBI Taxonomy" id="231223"/>
    <lineage>
        <taxon>Eukaryota</taxon>
        <taxon>Metazoa</taxon>
        <taxon>Spiralia</taxon>
        <taxon>Lophotrochozoa</taxon>
        <taxon>Mollusca</taxon>
        <taxon>Gastropoda</taxon>
        <taxon>Heterobranchia</taxon>
        <taxon>Euthyneura</taxon>
        <taxon>Panpulmonata</taxon>
        <taxon>Sacoglossa</taxon>
        <taxon>Placobranchoidea</taxon>
        <taxon>Plakobranchidae</taxon>
        <taxon>Elysia</taxon>
    </lineage>
</organism>
<evidence type="ECO:0000313" key="4">
    <source>
        <dbReference type="Proteomes" id="UP001283361"/>
    </source>
</evidence>
<evidence type="ECO:0000313" key="3">
    <source>
        <dbReference type="EMBL" id="KAK3734295.1"/>
    </source>
</evidence>
<feature type="chain" id="PRO_5042075606" evidence="2">
    <location>
        <begin position="24"/>
        <end position="95"/>
    </location>
</feature>
<dbReference type="Proteomes" id="UP001283361">
    <property type="component" value="Unassembled WGS sequence"/>
</dbReference>
<keyword evidence="2" id="KW-0732">Signal</keyword>
<protein>
    <submittedName>
        <fullName evidence="3">Uncharacterized protein</fullName>
    </submittedName>
</protein>
<feature type="signal peptide" evidence="2">
    <location>
        <begin position="1"/>
        <end position="23"/>
    </location>
</feature>